<comment type="caution">
    <text evidence="2">The sequence shown here is derived from an EMBL/GenBank/DDBJ whole genome shotgun (WGS) entry which is preliminary data.</text>
</comment>
<keyword evidence="1" id="KW-0812">Transmembrane</keyword>
<keyword evidence="3" id="KW-1185">Reference proteome</keyword>
<proteinExistence type="predicted"/>
<protein>
    <recommendedName>
        <fullName evidence="4">Molecular chaperone Skp</fullName>
    </recommendedName>
</protein>
<evidence type="ECO:0000313" key="3">
    <source>
        <dbReference type="Proteomes" id="UP000247903"/>
    </source>
</evidence>
<evidence type="ECO:0000256" key="1">
    <source>
        <dbReference type="SAM" id="Phobius"/>
    </source>
</evidence>
<organism evidence="2 3">
    <name type="scientific">Flavobacterium cheongpyeongense</name>
    <dbReference type="NCBI Taxonomy" id="2212651"/>
    <lineage>
        <taxon>Bacteria</taxon>
        <taxon>Pseudomonadati</taxon>
        <taxon>Bacteroidota</taxon>
        <taxon>Flavobacteriia</taxon>
        <taxon>Flavobacteriales</taxon>
        <taxon>Flavobacteriaceae</taxon>
        <taxon>Flavobacterium</taxon>
    </lineage>
</organism>
<name>A0A2V4BUY2_9FLAO</name>
<dbReference type="SMART" id="SM00935">
    <property type="entry name" value="OmpH"/>
    <property type="match status" value="1"/>
</dbReference>
<dbReference type="OrthoDB" id="677272at2"/>
<sequence>MIKYKVFFLIIVNILLIGVLTLFFFFQYNKQIVYIDNVKLFDGFVMTKEMKRAGEKEFNSRKSVLDKLYSDLQSSSISASERKQLMQQFIQGKEELEQFNQVFGSEQSLKIWARIKSYTTEFSRDKNYKLVIGSDNKQTVLFADEKIDVTNELLTYINKRYEGL</sequence>
<gene>
    <name evidence="2" type="ORF">DMB65_02085</name>
</gene>
<dbReference type="InterPro" id="IPR005632">
    <property type="entry name" value="Chaperone_Skp"/>
</dbReference>
<dbReference type="Gene3D" id="3.30.910.20">
    <property type="entry name" value="Skp domain"/>
    <property type="match status" value="1"/>
</dbReference>
<accession>A0A2V4BUY2</accession>
<reference evidence="2 3" key="1">
    <citation type="submission" date="2018-05" db="EMBL/GenBank/DDBJ databases">
        <title>Flavobacterium sp. strain IMCC34759, incomplete genome.</title>
        <authorList>
            <person name="Joung Y."/>
            <person name="Cho J."/>
        </authorList>
    </citation>
    <scope>NUCLEOTIDE SEQUENCE [LARGE SCALE GENOMIC DNA]</scope>
    <source>
        <strain evidence="2 3">IMCC34759</strain>
    </source>
</reference>
<dbReference type="GO" id="GO:0051082">
    <property type="term" value="F:unfolded protein binding"/>
    <property type="evidence" value="ECO:0007669"/>
    <property type="project" value="InterPro"/>
</dbReference>
<dbReference type="AlphaFoldDB" id="A0A2V4BUY2"/>
<dbReference type="InterPro" id="IPR024930">
    <property type="entry name" value="Skp_dom_sf"/>
</dbReference>
<dbReference type="EMBL" id="QJHK01000001">
    <property type="protein sequence ID" value="PXY42828.1"/>
    <property type="molecule type" value="Genomic_DNA"/>
</dbReference>
<dbReference type="Pfam" id="PF03938">
    <property type="entry name" value="OmpH"/>
    <property type="match status" value="1"/>
</dbReference>
<dbReference type="Proteomes" id="UP000247903">
    <property type="component" value="Unassembled WGS sequence"/>
</dbReference>
<keyword evidence="1" id="KW-0472">Membrane</keyword>
<feature type="transmembrane region" description="Helical" evidence="1">
    <location>
        <begin position="6"/>
        <end position="26"/>
    </location>
</feature>
<evidence type="ECO:0008006" key="4">
    <source>
        <dbReference type="Google" id="ProtNLM"/>
    </source>
</evidence>
<dbReference type="SUPFAM" id="SSF111384">
    <property type="entry name" value="OmpH-like"/>
    <property type="match status" value="1"/>
</dbReference>
<keyword evidence="1" id="KW-1133">Transmembrane helix</keyword>
<evidence type="ECO:0000313" key="2">
    <source>
        <dbReference type="EMBL" id="PXY42828.1"/>
    </source>
</evidence>